<feature type="compositionally biased region" description="Polar residues" evidence="6">
    <location>
        <begin position="369"/>
        <end position="382"/>
    </location>
</feature>
<dbReference type="CDD" id="cd06503">
    <property type="entry name" value="ATP-synt_Fo_b"/>
    <property type="match status" value="1"/>
</dbReference>
<dbReference type="Proteomes" id="UP001374579">
    <property type="component" value="Unassembled WGS sequence"/>
</dbReference>
<keyword evidence="3" id="KW-0963">Cytoplasm</keyword>
<feature type="compositionally biased region" description="Polar residues" evidence="6">
    <location>
        <begin position="474"/>
        <end position="484"/>
    </location>
</feature>
<gene>
    <name evidence="7" type="ORF">V1264_016372</name>
</gene>
<feature type="region of interest" description="Disordered" evidence="6">
    <location>
        <begin position="1145"/>
        <end position="1176"/>
    </location>
</feature>
<feature type="compositionally biased region" description="Basic and acidic residues" evidence="6">
    <location>
        <begin position="578"/>
        <end position="727"/>
    </location>
</feature>
<evidence type="ECO:0000256" key="3">
    <source>
        <dbReference type="ARBA" id="ARBA00022490"/>
    </source>
</evidence>
<feature type="compositionally biased region" description="Basic and acidic residues" evidence="6">
    <location>
        <begin position="328"/>
        <end position="339"/>
    </location>
</feature>
<feature type="compositionally biased region" description="Low complexity" evidence="6">
    <location>
        <begin position="960"/>
        <end position="973"/>
    </location>
</feature>
<feature type="compositionally biased region" description="Basic and acidic residues" evidence="6">
    <location>
        <begin position="943"/>
        <end position="958"/>
    </location>
</feature>
<dbReference type="AlphaFoldDB" id="A0AAN9BP93"/>
<evidence type="ECO:0000313" key="8">
    <source>
        <dbReference type="Proteomes" id="UP001374579"/>
    </source>
</evidence>
<feature type="compositionally biased region" description="Polar residues" evidence="6">
    <location>
        <begin position="561"/>
        <end position="570"/>
    </location>
</feature>
<name>A0AAN9BP93_9CAEN</name>
<feature type="compositionally biased region" description="Basic and acidic residues" evidence="6">
    <location>
        <begin position="517"/>
        <end position="540"/>
    </location>
</feature>
<dbReference type="GO" id="GO:0000226">
    <property type="term" value="P:microtubule cytoskeleton organization"/>
    <property type="evidence" value="ECO:0007669"/>
    <property type="project" value="InterPro"/>
</dbReference>
<organism evidence="7 8">
    <name type="scientific">Littorina saxatilis</name>
    <dbReference type="NCBI Taxonomy" id="31220"/>
    <lineage>
        <taxon>Eukaryota</taxon>
        <taxon>Metazoa</taxon>
        <taxon>Spiralia</taxon>
        <taxon>Lophotrochozoa</taxon>
        <taxon>Mollusca</taxon>
        <taxon>Gastropoda</taxon>
        <taxon>Caenogastropoda</taxon>
        <taxon>Littorinimorpha</taxon>
        <taxon>Littorinoidea</taxon>
        <taxon>Littorinidae</taxon>
        <taxon>Littorina</taxon>
    </lineage>
</organism>
<dbReference type="GO" id="GO:0015630">
    <property type="term" value="C:microtubule cytoskeleton"/>
    <property type="evidence" value="ECO:0007669"/>
    <property type="project" value="InterPro"/>
</dbReference>
<evidence type="ECO:0000256" key="5">
    <source>
        <dbReference type="ARBA" id="ARBA00023212"/>
    </source>
</evidence>
<dbReference type="EMBL" id="JBAMIC010000004">
    <property type="protein sequence ID" value="KAK7108684.1"/>
    <property type="molecule type" value="Genomic_DNA"/>
</dbReference>
<feature type="compositionally biased region" description="Polar residues" evidence="6">
    <location>
        <begin position="305"/>
        <end position="316"/>
    </location>
</feature>
<feature type="compositionally biased region" description="Low complexity" evidence="6">
    <location>
        <begin position="274"/>
        <end position="283"/>
    </location>
</feature>
<reference evidence="7 8" key="1">
    <citation type="submission" date="2024-02" db="EMBL/GenBank/DDBJ databases">
        <title>Chromosome-scale genome assembly of the rough periwinkle Littorina saxatilis.</title>
        <authorList>
            <person name="De Jode A."/>
            <person name="Faria R."/>
            <person name="Formenti G."/>
            <person name="Sims Y."/>
            <person name="Smith T.P."/>
            <person name="Tracey A."/>
            <person name="Wood J.M.D."/>
            <person name="Zagrodzka Z.B."/>
            <person name="Johannesson K."/>
            <person name="Butlin R.K."/>
            <person name="Leder E.H."/>
        </authorList>
    </citation>
    <scope>NUCLEOTIDE SEQUENCE [LARGE SCALE GENOMIC DNA]</scope>
    <source>
        <strain evidence="7">Snail1</strain>
        <tissue evidence="7">Muscle</tissue>
    </source>
</reference>
<evidence type="ECO:0000313" key="7">
    <source>
        <dbReference type="EMBL" id="KAK7108684.1"/>
    </source>
</evidence>
<dbReference type="Pfam" id="PF05672">
    <property type="entry name" value="MAP7"/>
    <property type="match status" value="1"/>
</dbReference>
<feature type="compositionally biased region" description="Low complexity" evidence="6">
    <location>
        <begin position="68"/>
        <end position="88"/>
    </location>
</feature>
<keyword evidence="5" id="KW-0206">Cytoskeleton</keyword>
<feature type="region of interest" description="Disordered" evidence="6">
    <location>
        <begin position="254"/>
        <end position="1033"/>
    </location>
</feature>
<dbReference type="PANTHER" id="PTHR15073">
    <property type="entry name" value="MICROTUBULE-ASSOCIATED PROTEIN"/>
    <property type="match status" value="1"/>
</dbReference>
<feature type="compositionally biased region" description="Basic and acidic residues" evidence="6">
    <location>
        <begin position="391"/>
        <end position="405"/>
    </location>
</feature>
<keyword evidence="4" id="KW-0175">Coiled coil</keyword>
<dbReference type="InterPro" id="IPR008604">
    <property type="entry name" value="MAP7_fam"/>
</dbReference>
<feature type="compositionally biased region" description="Polar residues" evidence="6">
    <location>
        <begin position="900"/>
        <end position="912"/>
    </location>
</feature>
<evidence type="ECO:0000256" key="1">
    <source>
        <dbReference type="ARBA" id="ARBA00004245"/>
    </source>
</evidence>
<comment type="similarity">
    <text evidence="2">Belongs to the MAP7 family.</text>
</comment>
<feature type="region of interest" description="Disordered" evidence="6">
    <location>
        <begin position="195"/>
        <end position="214"/>
    </location>
</feature>
<feature type="compositionally biased region" description="Low complexity" evidence="6">
    <location>
        <begin position="317"/>
        <end position="327"/>
    </location>
</feature>
<accession>A0AAN9BP93</accession>
<sequence length="1176" mass="126461">MADTSKPEVPANEEHASSSPRSSPRTMGDGVMNISHEGGAGLDAGPSPHKMRSPRSRATAVAGADNQSTDTKSSGVSGDSGDPSSAVSISPKHKDPDRIKKDREREERVRQARERLEEERKKKLVELQEQQRQAQENREKQLEMRRKKIEDLRRRDVERRQEVDRRRRERDEHEKSRRESLLLKAEERVARYEAWKRSGQKGPPPGCVMPPSKHLSVSTSVLYHKRNTDFSSSGALNVSNKPESLLALNTIPEGRRSFLAPYAPPPSRPKSVMTLSASSAGSGTTTGGVKLRENKSPRKQRPASVGTSMPSFVNLDTSTSSSSSPRSKSTDRLARERTRPRGSSSARRAEEKEKEKENEKKQQLDKSGSRISRSTLDRLSTPKQPPAKSSGDGKEAGSTPRRESPIARVLPRKAYSTSNLSMPRKKSSIRERTPREPSVGKAREHKTTPSAPSAAAGSGGGTASPSTPRGVSPASRTPNRTPNRVLSPPLPPGADEDGGSGAAPQARPSPAPSTPAEKPESEKPVAEKPVAEKPAAEKPLAESTPRATPTTTEKPLAESTPRATPTTSEKSGGDITAEEYKAKLAEKRRQARERAEKEAEEERKRQEELERQEEERQRLEEEEQLRQDEEMMKMAEEGRKAEEERLKKAIEAEDARKADEAARLEQEKLAKEEADRKAKEDAERQELERIEKARKDEEERLERKKRLEMIMKRVKTDNAGEGGKDSPKSVTSSPTKSVASTASSDASPMEPDNKTLQAMAAHSATPQGGEDSPREDSQSPANGSLSPVTAPSPVTTPPQETEEAETAKADEKTEDEDRTDAKPSTEMSPAVSGASTPRAETPENGADKPRFKSPLLQKLVEGKDDAGGSSSGGPRFKSPLLQNLLGKTKVGARMGLAQDHSISTPNLSQMDGSGNGQGDSSREGTPLGDTMSSSMIDVGTGDSSRKESLNRKEEKDVDTSEGSSSSSSHSSPSKTLVANGESIPVSAPTNGSRPEPMDISGTMESSAGPGGMSSSEASFWSGHDSGASFGSEDLRTAAPAASLQVSLNGHGPVATVQGQGLEDSSISMRSVESVTSSITDSATGSIFSSVSSLPVGHGHSSGDRDFEELIDLSLSNKTGPGITTTTSGVTLLDNADDLVNFNKVEEGSDESSAVPPPIIAFEENKTIRHPDTDLLS</sequence>
<comment type="caution">
    <text evidence="7">The sequence shown here is derived from an EMBL/GenBank/DDBJ whole genome shotgun (WGS) entry which is preliminary data.</text>
</comment>
<feature type="compositionally biased region" description="Basic and acidic residues" evidence="6">
    <location>
        <begin position="347"/>
        <end position="368"/>
    </location>
</feature>
<evidence type="ECO:0000256" key="4">
    <source>
        <dbReference type="ARBA" id="ARBA00023054"/>
    </source>
</evidence>
<evidence type="ECO:0000256" key="6">
    <source>
        <dbReference type="SAM" id="MobiDB-lite"/>
    </source>
</evidence>
<dbReference type="PANTHER" id="PTHR15073:SF1">
    <property type="entry name" value="RETICULOCYTE-BINDING PROTEIN HOMOLOG 2A"/>
    <property type="match status" value="1"/>
</dbReference>
<feature type="compositionally biased region" description="Low complexity" evidence="6">
    <location>
        <begin position="728"/>
        <end position="744"/>
    </location>
</feature>
<feature type="compositionally biased region" description="Basic and acidic residues" evidence="6">
    <location>
        <begin position="92"/>
        <end position="126"/>
    </location>
</feature>
<proteinExistence type="inferred from homology"/>
<comment type="subcellular location">
    <subcellularLocation>
        <location evidence="1">Cytoplasm</location>
        <location evidence="1">Cytoskeleton</location>
    </subcellularLocation>
</comment>
<evidence type="ECO:0000256" key="2">
    <source>
        <dbReference type="ARBA" id="ARBA00007525"/>
    </source>
</evidence>
<feature type="compositionally biased region" description="Basic and acidic residues" evidence="6">
    <location>
        <begin position="135"/>
        <end position="180"/>
    </location>
</feature>
<feature type="region of interest" description="Disordered" evidence="6">
    <location>
        <begin position="1"/>
        <end position="180"/>
    </location>
</feature>
<protein>
    <submittedName>
        <fullName evidence="7">Uncharacterized protein</fullName>
    </submittedName>
</protein>
<feature type="compositionally biased region" description="Basic and acidic residues" evidence="6">
    <location>
        <begin position="1162"/>
        <end position="1176"/>
    </location>
</feature>
<keyword evidence="8" id="KW-1185">Reference proteome</keyword>
<dbReference type="InterPro" id="IPR051483">
    <property type="entry name" value="MAP7_domain-containing"/>
</dbReference>